<keyword evidence="3" id="KW-0288">FMN</keyword>
<comment type="cofactor">
    <cofactor evidence="1">
        <name>FMN</name>
        <dbReference type="ChEBI" id="CHEBI:58210"/>
    </cofactor>
</comment>
<dbReference type="PANTHER" id="PTHR33798">
    <property type="entry name" value="FLAVOPROTEIN OXYGENASE"/>
    <property type="match status" value="1"/>
</dbReference>
<evidence type="ECO:0000256" key="2">
    <source>
        <dbReference type="ARBA" id="ARBA00022630"/>
    </source>
</evidence>
<sequence>MKYTVTDIHNMDSRFRAQFVNSLSGFKSAHLVGTQSNQQVHNVAIVNSVFHLGADPALLGMIMRPHTVRRDTLENIVETGVYTLNHINSEIIAAAHQTSARYDQELSEFNECGLTPYFSDTHNAPYVAQSRVKIGMALEEVVHLAVNQTNMVIGRIVEVILDDNAVLEDGFVDLQALDSVCIASLDGYYQPSLLARFEYAKPGVVPQKKR</sequence>
<dbReference type="SUPFAM" id="SSF50475">
    <property type="entry name" value="FMN-binding split barrel"/>
    <property type="match status" value="1"/>
</dbReference>
<evidence type="ECO:0000313" key="7">
    <source>
        <dbReference type="Proteomes" id="UP001500359"/>
    </source>
</evidence>
<reference evidence="6 7" key="1">
    <citation type="journal article" date="2019" name="Int. J. Syst. Evol. Microbiol.">
        <title>The Global Catalogue of Microorganisms (GCM) 10K type strain sequencing project: providing services to taxonomists for standard genome sequencing and annotation.</title>
        <authorList>
            <consortium name="The Broad Institute Genomics Platform"/>
            <consortium name="The Broad Institute Genome Sequencing Center for Infectious Disease"/>
            <person name="Wu L."/>
            <person name="Ma J."/>
        </authorList>
    </citation>
    <scope>NUCLEOTIDE SEQUENCE [LARGE SCALE GENOMIC DNA]</scope>
    <source>
        <strain evidence="6 7">JCM 15896</strain>
    </source>
</reference>
<protein>
    <submittedName>
        <fullName evidence="6">Flavin reductase</fullName>
    </submittedName>
</protein>
<evidence type="ECO:0000259" key="5">
    <source>
        <dbReference type="Pfam" id="PF01613"/>
    </source>
</evidence>
<organism evidence="6 7">
    <name type="scientific">Aliiglaciecola litoralis</name>
    <dbReference type="NCBI Taxonomy" id="582857"/>
    <lineage>
        <taxon>Bacteria</taxon>
        <taxon>Pseudomonadati</taxon>
        <taxon>Pseudomonadota</taxon>
        <taxon>Gammaproteobacteria</taxon>
        <taxon>Alteromonadales</taxon>
        <taxon>Alteromonadaceae</taxon>
        <taxon>Aliiglaciecola</taxon>
    </lineage>
</organism>
<evidence type="ECO:0000313" key="6">
    <source>
        <dbReference type="EMBL" id="GAA0858931.1"/>
    </source>
</evidence>
<dbReference type="Gene3D" id="2.30.110.10">
    <property type="entry name" value="Electron Transport, Fmn-binding Protein, Chain A"/>
    <property type="match status" value="1"/>
</dbReference>
<feature type="domain" description="Flavin reductase like" evidence="5">
    <location>
        <begin position="30"/>
        <end position="165"/>
    </location>
</feature>
<dbReference type="RefSeq" id="WP_343861487.1">
    <property type="nucleotide sequence ID" value="NZ_BAAAFD010000010.1"/>
</dbReference>
<accession>A0ABN1LQ65</accession>
<dbReference type="Pfam" id="PF01613">
    <property type="entry name" value="Flavin_Reduct"/>
    <property type="match status" value="1"/>
</dbReference>
<comment type="caution">
    <text evidence="6">The sequence shown here is derived from an EMBL/GenBank/DDBJ whole genome shotgun (WGS) entry which is preliminary data.</text>
</comment>
<dbReference type="Proteomes" id="UP001500359">
    <property type="component" value="Unassembled WGS sequence"/>
</dbReference>
<comment type="similarity">
    <text evidence="4">Belongs to the flavoredoxin family.</text>
</comment>
<dbReference type="InterPro" id="IPR012349">
    <property type="entry name" value="Split_barrel_FMN-bd"/>
</dbReference>
<keyword evidence="2" id="KW-0285">Flavoprotein</keyword>
<name>A0ABN1LQ65_9ALTE</name>
<gene>
    <name evidence="6" type="ORF">GCM10009114_30410</name>
</gene>
<evidence type="ECO:0000256" key="1">
    <source>
        <dbReference type="ARBA" id="ARBA00001917"/>
    </source>
</evidence>
<proteinExistence type="inferred from homology"/>
<evidence type="ECO:0000256" key="3">
    <source>
        <dbReference type="ARBA" id="ARBA00022643"/>
    </source>
</evidence>
<keyword evidence="7" id="KW-1185">Reference proteome</keyword>
<evidence type="ECO:0000256" key="4">
    <source>
        <dbReference type="ARBA" id="ARBA00038054"/>
    </source>
</evidence>
<dbReference type="InterPro" id="IPR002563">
    <property type="entry name" value="Flavin_Rdtase-like_dom"/>
</dbReference>
<dbReference type="PANTHER" id="PTHR33798:SF5">
    <property type="entry name" value="FLAVIN REDUCTASE LIKE DOMAIN-CONTAINING PROTEIN"/>
    <property type="match status" value="1"/>
</dbReference>
<dbReference type="EMBL" id="BAAAFD010000010">
    <property type="protein sequence ID" value="GAA0858931.1"/>
    <property type="molecule type" value="Genomic_DNA"/>
</dbReference>